<keyword evidence="1" id="KW-0732">Signal</keyword>
<evidence type="ECO:0000313" key="3">
    <source>
        <dbReference type="EMBL" id="QHS59457.1"/>
    </source>
</evidence>
<protein>
    <recommendedName>
        <fullName evidence="2">DUF5723 domain-containing protein</fullName>
    </recommendedName>
</protein>
<sequence>MPFRVKLLRHLRLLFIATSFTLGAYEAQAQFTLGGYSNSHYAGIHGVPNNPASAAGTHYKWDVNIAGIQGGAGNTYIRFPRSILLHPPDSLQALKQNRDYFLDTAAASTKKQLAWGNVDVMMPSVLYSIDELSAVAFTWRVRSMANGGNITTDVANFFAQDFPNPAFANKRYDMPWANGSFHWWNEFGFSYARVLKDDGNTVFKAGATLKLLSGVAAGYAQVDNATFVMHSRTNGEINDGTLKVGYSDGLANWQNPALSNYKLFGNMGVGMDVGITYEWRATVDGLTGYDDSQWNTEADDYRLRLGVSITDLGSITYKKNPGSRDLDLRTENVNTSDLRVRKGESWQQYYTRISTYFTALPSEDKFRMNTPAALNITADYNIDGRFFINAGGRMALNAGKFDPSKTYMISYFQVTPRYDARYIGGYLPLTVNRSGQVDAGVGLRLGPLVIGSSTMLSNLFQKNKNRLDGFIALRIIPIKRGEGKVGCPGTNF</sequence>
<organism evidence="3 4">
    <name type="scientific">Chitinophaga agri</name>
    <dbReference type="NCBI Taxonomy" id="2703787"/>
    <lineage>
        <taxon>Bacteria</taxon>
        <taxon>Pseudomonadati</taxon>
        <taxon>Bacteroidota</taxon>
        <taxon>Chitinophagia</taxon>
        <taxon>Chitinophagales</taxon>
        <taxon>Chitinophagaceae</taxon>
        <taxon>Chitinophaga</taxon>
    </lineage>
</organism>
<gene>
    <name evidence="3" type="ORF">GWR21_07615</name>
</gene>
<evidence type="ECO:0000313" key="4">
    <source>
        <dbReference type="Proteomes" id="UP000476411"/>
    </source>
</evidence>
<feature type="domain" description="DUF5723" evidence="2">
    <location>
        <begin position="51"/>
        <end position="452"/>
    </location>
</feature>
<dbReference type="EMBL" id="CP048113">
    <property type="protein sequence ID" value="QHS59457.1"/>
    <property type="molecule type" value="Genomic_DNA"/>
</dbReference>
<keyword evidence="4" id="KW-1185">Reference proteome</keyword>
<dbReference type="InterPro" id="IPR043781">
    <property type="entry name" value="DUF5723"/>
</dbReference>
<dbReference type="Pfam" id="PF18990">
    <property type="entry name" value="DUF5723"/>
    <property type="match status" value="1"/>
</dbReference>
<feature type="chain" id="PRO_5025379012" description="DUF5723 domain-containing protein" evidence="1">
    <location>
        <begin position="25"/>
        <end position="492"/>
    </location>
</feature>
<reference evidence="3 4" key="1">
    <citation type="submission" date="2020-01" db="EMBL/GenBank/DDBJ databases">
        <title>Complete genome sequence of Chitinophaga sp. H33E-04 isolated from quinoa roots.</title>
        <authorList>
            <person name="Weon H.-Y."/>
            <person name="Lee S.A."/>
        </authorList>
    </citation>
    <scope>NUCLEOTIDE SEQUENCE [LARGE SCALE GENOMIC DNA]</scope>
    <source>
        <strain evidence="3 4">H33E-04</strain>
    </source>
</reference>
<dbReference type="Proteomes" id="UP000476411">
    <property type="component" value="Chromosome"/>
</dbReference>
<feature type="signal peptide" evidence="1">
    <location>
        <begin position="1"/>
        <end position="24"/>
    </location>
</feature>
<evidence type="ECO:0000259" key="2">
    <source>
        <dbReference type="Pfam" id="PF18990"/>
    </source>
</evidence>
<evidence type="ECO:0000256" key="1">
    <source>
        <dbReference type="SAM" id="SignalP"/>
    </source>
</evidence>
<name>A0A6B9ZBC2_9BACT</name>
<dbReference type="AlphaFoldDB" id="A0A6B9ZBC2"/>
<proteinExistence type="predicted"/>
<dbReference type="RefSeq" id="WP_162331152.1">
    <property type="nucleotide sequence ID" value="NZ_CP048113.1"/>
</dbReference>
<accession>A0A6B9ZBC2</accession>
<dbReference type="KEGG" id="chih:GWR21_07615"/>